<accession>A0A9X3ZIB9</accession>
<dbReference type="Proteomes" id="UP001151234">
    <property type="component" value="Unassembled WGS sequence"/>
</dbReference>
<gene>
    <name evidence="1" type="ORF">OQ273_12370</name>
</gene>
<keyword evidence="1" id="KW-0378">Hydrolase</keyword>
<dbReference type="EC" id="3.5.1.1" evidence="1"/>
<proteinExistence type="predicted"/>
<dbReference type="AlphaFoldDB" id="A0A9X3ZIB9"/>
<dbReference type="PANTHER" id="PTHR42110:SF1">
    <property type="entry name" value="L-ASPARAGINASE, PUTATIVE (AFU_ORTHOLOGUE AFUA_3G11890)-RELATED"/>
    <property type="match status" value="1"/>
</dbReference>
<dbReference type="EMBL" id="JAPJZI010000001">
    <property type="protein sequence ID" value="MDA5399370.1"/>
    <property type="molecule type" value="Genomic_DNA"/>
</dbReference>
<comment type="caution">
    <text evidence="1">The sequence shown here is derived from an EMBL/GenBank/DDBJ whole genome shotgun (WGS) entry which is preliminary data.</text>
</comment>
<evidence type="ECO:0000313" key="2">
    <source>
        <dbReference type="Proteomes" id="UP001151234"/>
    </source>
</evidence>
<dbReference type="RefSeq" id="WP_267990808.1">
    <property type="nucleotide sequence ID" value="NZ_JAPJZI010000001.1"/>
</dbReference>
<dbReference type="GO" id="GO:0004067">
    <property type="term" value="F:asparaginase activity"/>
    <property type="evidence" value="ECO:0007669"/>
    <property type="project" value="UniProtKB-EC"/>
</dbReference>
<keyword evidence="2" id="KW-1185">Reference proteome</keyword>
<organism evidence="1 2">
    <name type="scientific">Hoeflea prorocentri</name>
    <dbReference type="NCBI Taxonomy" id="1922333"/>
    <lineage>
        <taxon>Bacteria</taxon>
        <taxon>Pseudomonadati</taxon>
        <taxon>Pseudomonadota</taxon>
        <taxon>Alphaproteobacteria</taxon>
        <taxon>Hyphomicrobiales</taxon>
        <taxon>Rhizobiaceae</taxon>
        <taxon>Hoeflea</taxon>
    </lineage>
</organism>
<evidence type="ECO:0000313" key="1">
    <source>
        <dbReference type="EMBL" id="MDA5399370.1"/>
    </source>
</evidence>
<name>A0A9X3ZIB9_9HYPH</name>
<sequence>MTNPVVVEITRGGRVESRHRGSALAVDADGKTLFSVGNVDQPVFPRSAVKAMQALALVESGAADALGFGDRELALACASHSGEPRHAALAADMLKATGKDKSALECGCHWPMSQDAMIDLARSGSEPSQLHNNCSGKHAGFVCAACHLGVDPTGYVNYDHPIQIMIREILADLTSDHFGVDNCGTDGCSIPTYAVPLTSLAAGFAKMNAGQGLGPVRARAARRLIDACMARPYYVAGSKRTCTRLMETLPGRIFAKTGAEGVFCAVLPQEGISIAVKCDDGAKRAVDAVVTALVARFLDTDDMVREKLLVQANRTLKNWNRIEVGTIAVTNALS</sequence>
<dbReference type="Pfam" id="PF06089">
    <property type="entry name" value="Asparaginase_II"/>
    <property type="match status" value="1"/>
</dbReference>
<dbReference type="InterPro" id="IPR010349">
    <property type="entry name" value="Asparaginase_II"/>
</dbReference>
<protein>
    <submittedName>
        <fullName evidence="1">Asparaginase</fullName>
        <ecNumber evidence="1">3.5.1.1</ecNumber>
    </submittedName>
</protein>
<dbReference type="PANTHER" id="PTHR42110">
    <property type="entry name" value="L-ASPARAGINASE, PUTATIVE (AFU_ORTHOLOGUE AFUA_3G11890)-RELATED"/>
    <property type="match status" value="1"/>
</dbReference>
<reference evidence="1" key="1">
    <citation type="submission" date="2022-11" db="EMBL/GenBank/DDBJ databases">
        <title>Draft genome sequence of Hoeflea poritis E7-10 and Hoeflea prorocentri PM5-8, separated from scleractinian coral Porites lutea and marine dinoflagellate.</title>
        <authorList>
            <person name="Zhang G."/>
            <person name="Wei Q."/>
            <person name="Cai L."/>
        </authorList>
    </citation>
    <scope>NUCLEOTIDE SEQUENCE</scope>
    <source>
        <strain evidence="1">PM5-8</strain>
    </source>
</reference>